<organism evidence="2 3">
    <name type="scientific">Tetrapyrgos nigripes</name>
    <dbReference type="NCBI Taxonomy" id="182062"/>
    <lineage>
        <taxon>Eukaryota</taxon>
        <taxon>Fungi</taxon>
        <taxon>Dikarya</taxon>
        <taxon>Basidiomycota</taxon>
        <taxon>Agaricomycotina</taxon>
        <taxon>Agaricomycetes</taxon>
        <taxon>Agaricomycetidae</taxon>
        <taxon>Agaricales</taxon>
        <taxon>Marasmiineae</taxon>
        <taxon>Marasmiaceae</taxon>
        <taxon>Tetrapyrgos</taxon>
    </lineage>
</organism>
<dbReference type="EMBL" id="JAACJM010000065">
    <property type="protein sequence ID" value="KAF5352968.1"/>
    <property type="molecule type" value="Genomic_DNA"/>
</dbReference>
<evidence type="ECO:0000259" key="1">
    <source>
        <dbReference type="Pfam" id="PF20151"/>
    </source>
</evidence>
<evidence type="ECO:0000313" key="3">
    <source>
        <dbReference type="Proteomes" id="UP000559256"/>
    </source>
</evidence>
<dbReference type="Proteomes" id="UP000559256">
    <property type="component" value="Unassembled WGS sequence"/>
</dbReference>
<dbReference type="InterPro" id="IPR045340">
    <property type="entry name" value="DUF6533"/>
</dbReference>
<evidence type="ECO:0000313" key="2">
    <source>
        <dbReference type="EMBL" id="KAF5352968.1"/>
    </source>
</evidence>
<proteinExistence type="predicted"/>
<keyword evidence="3" id="KW-1185">Reference proteome</keyword>
<dbReference type="AlphaFoldDB" id="A0A8H5D4A7"/>
<dbReference type="OrthoDB" id="3242409at2759"/>
<gene>
    <name evidence="2" type="ORF">D9758_007935</name>
</gene>
<protein>
    <recommendedName>
        <fullName evidence="1">DUF6533 domain-containing protein</fullName>
    </recommendedName>
</protein>
<name>A0A8H5D4A7_9AGAR</name>
<feature type="domain" description="DUF6533" evidence="1">
    <location>
        <begin position="8"/>
        <end position="47"/>
    </location>
</feature>
<reference evidence="2 3" key="1">
    <citation type="journal article" date="2020" name="ISME J.">
        <title>Uncovering the hidden diversity of litter-decomposition mechanisms in mushroom-forming fungi.</title>
        <authorList>
            <person name="Floudas D."/>
            <person name="Bentzer J."/>
            <person name="Ahren D."/>
            <person name="Johansson T."/>
            <person name="Persson P."/>
            <person name="Tunlid A."/>
        </authorList>
    </citation>
    <scope>NUCLEOTIDE SEQUENCE [LARGE SCALE GENOMIC DNA]</scope>
    <source>
        <strain evidence="2 3">CBS 291.85</strain>
    </source>
</reference>
<sequence length="100" mass="11533">MLTPYMPTVILLWDHVLTLSMEIKYIWKPSARLTGSLFLVNRYFTLLANVIYSVSLFNESPFTPSVRIPLPVSLPATDFDETTFFRAAKLSSSSARYRYF</sequence>
<accession>A0A8H5D4A7</accession>
<comment type="caution">
    <text evidence="2">The sequence shown here is derived from an EMBL/GenBank/DDBJ whole genome shotgun (WGS) entry which is preliminary data.</text>
</comment>
<dbReference type="Pfam" id="PF20151">
    <property type="entry name" value="DUF6533"/>
    <property type="match status" value="1"/>
</dbReference>